<keyword evidence="3" id="KW-1185">Reference proteome</keyword>
<proteinExistence type="predicted"/>
<organism evidence="2 3">
    <name type="scientific">Desulfobulbus propionicus (strain ATCC 33891 / DSM 2032 / VKM B-1956 / 1pr3)</name>
    <dbReference type="NCBI Taxonomy" id="577650"/>
    <lineage>
        <taxon>Bacteria</taxon>
        <taxon>Pseudomonadati</taxon>
        <taxon>Thermodesulfobacteriota</taxon>
        <taxon>Desulfobulbia</taxon>
        <taxon>Desulfobulbales</taxon>
        <taxon>Desulfobulbaceae</taxon>
        <taxon>Desulfobulbus</taxon>
    </lineage>
</organism>
<dbReference type="KEGG" id="dpr:Despr_0402"/>
<feature type="transmembrane region" description="Helical" evidence="1">
    <location>
        <begin position="6"/>
        <end position="26"/>
    </location>
</feature>
<keyword evidence="1" id="KW-0812">Transmembrane</keyword>
<protein>
    <submittedName>
        <fullName evidence="2">Uncharacterized protein</fullName>
    </submittedName>
</protein>
<accession>A0A7U4DN26</accession>
<evidence type="ECO:0000256" key="1">
    <source>
        <dbReference type="SAM" id="Phobius"/>
    </source>
</evidence>
<dbReference type="AlphaFoldDB" id="A0A7U4DN26"/>
<evidence type="ECO:0000313" key="3">
    <source>
        <dbReference type="Proteomes" id="UP000006365"/>
    </source>
</evidence>
<keyword evidence="1" id="KW-1133">Transmembrane helix</keyword>
<name>A0A7U4DN26_DESPD</name>
<dbReference type="Proteomes" id="UP000006365">
    <property type="component" value="Chromosome"/>
</dbReference>
<reference evidence="2 3" key="1">
    <citation type="journal article" date="2011" name="Stand. Genomic Sci.">
        <title>Complete genome sequence of Desulfobulbus propionicus type strain (1pr3).</title>
        <authorList>
            <person name="Pagani I."/>
            <person name="Lapidus A."/>
            <person name="Nolan M."/>
            <person name="Lucas S."/>
            <person name="Hammon N."/>
            <person name="Deshpande S."/>
            <person name="Cheng J.F."/>
            <person name="Chertkov O."/>
            <person name="Davenport K."/>
            <person name="Tapia R."/>
            <person name="Han C."/>
            <person name="Goodwin L."/>
            <person name="Pitluck S."/>
            <person name="Liolios K."/>
            <person name="Mavromatis K."/>
            <person name="Ivanova N."/>
            <person name="Mikhailova N."/>
            <person name="Pati A."/>
            <person name="Chen A."/>
            <person name="Palaniappan K."/>
            <person name="Land M."/>
            <person name="Hauser L."/>
            <person name="Chang Y.J."/>
            <person name="Jeffries C.D."/>
            <person name="Detter J.C."/>
            <person name="Brambilla E."/>
            <person name="Kannan K.P."/>
            <person name="Djao O.D."/>
            <person name="Rohde M."/>
            <person name="Pukall R."/>
            <person name="Spring S."/>
            <person name="Goker M."/>
            <person name="Sikorski J."/>
            <person name="Woyke T."/>
            <person name="Bristow J."/>
            <person name="Eisen J.A."/>
            <person name="Markowitz V."/>
            <person name="Hugenholtz P."/>
            <person name="Kyrpides N.C."/>
            <person name="Klenk H.P."/>
        </authorList>
    </citation>
    <scope>NUCLEOTIDE SEQUENCE [LARGE SCALE GENOMIC DNA]</scope>
    <source>
        <strain evidence="3">ATCC 33891 / DSM 2032 / 1pr3</strain>
    </source>
</reference>
<evidence type="ECO:0000313" key="2">
    <source>
        <dbReference type="EMBL" id="ADW16584.1"/>
    </source>
</evidence>
<keyword evidence="1" id="KW-0472">Membrane</keyword>
<dbReference type="EMBL" id="CP002364">
    <property type="protein sequence ID" value="ADW16584.1"/>
    <property type="molecule type" value="Genomic_DNA"/>
</dbReference>
<sequence>MIAAILFYLAWLSIVFLAACFFTALYRLWWSLYALSCLEKHAYTMIACTAFDDLHTIKPLCDQHGISYNWIYFGRLCGRAINAIRSER</sequence>
<gene>
    <name evidence="2" type="ordered locus">Despr_0402</name>
</gene>